<comment type="caution">
    <text evidence="1">The sequence shown here is derived from an EMBL/GenBank/DDBJ whole genome shotgun (WGS) entry which is preliminary data.</text>
</comment>
<evidence type="ECO:0000313" key="1">
    <source>
        <dbReference type="EMBL" id="CAG8802253.1"/>
    </source>
</evidence>
<protein>
    <submittedName>
        <fullName evidence="1">20859_t:CDS:1</fullName>
    </submittedName>
</protein>
<dbReference type="Proteomes" id="UP000789920">
    <property type="component" value="Unassembled WGS sequence"/>
</dbReference>
<accession>A0ACA9RQ12</accession>
<dbReference type="EMBL" id="CAJVQC010061953">
    <property type="protein sequence ID" value="CAG8802253.1"/>
    <property type="molecule type" value="Genomic_DNA"/>
</dbReference>
<evidence type="ECO:0000313" key="2">
    <source>
        <dbReference type="Proteomes" id="UP000789920"/>
    </source>
</evidence>
<sequence length="291" mass="33697">MNPNNLSIIALKHFQSGPYTIKIYISLLIITLIYSSFWFRLWFDYSNYSEDTNLQKEFRPTNCTLGFDHIYVIHLENRMDRFERLNEISSYLGLDFDYFPAVSKYDEQFLRRFGSAKMDLSQKACFLSHYLVYKQIIDKGYNTTLILEDDVDFELNITAIMNDIHHDLPSSWETLYVGSCQELVGERVGKSSSLHKLYKSVYPICLHAYAVSYSGVRRIVELIDPVIPCSTIDQCLKIEVTAGRLSSYTVHPHPIVQWKAADNPSDIPKSWETSHSLYNSTLRFLGHNGTN</sequence>
<gene>
    <name evidence="1" type="ORF">RPERSI_LOCUS21275</name>
</gene>
<organism evidence="1 2">
    <name type="scientific">Racocetra persica</name>
    <dbReference type="NCBI Taxonomy" id="160502"/>
    <lineage>
        <taxon>Eukaryota</taxon>
        <taxon>Fungi</taxon>
        <taxon>Fungi incertae sedis</taxon>
        <taxon>Mucoromycota</taxon>
        <taxon>Glomeromycotina</taxon>
        <taxon>Glomeromycetes</taxon>
        <taxon>Diversisporales</taxon>
        <taxon>Gigasporaceae</taxon>
        <taxon>Racocetra</taxon>
    </lineage>
</organism>
<keyword evidence="2" id="KW-1185">Reference proteome</keyword>
<proteinExistence type="predicted"/>
<name>A0ACA9RQ12_9GLOM</name>
<feature type="non-terminal residue" evidence="1">
    <location>
        <position position="291"/>
    </location>
</feature>
<reference evidence="1" key="1">
    <citation type="submission" date="2021-06" db="EMBL/GenBank/DDBJ databases">
        <authorList>
            <person name="Kallberg Y."/>
            <person name="Tangrot J."/>
            <person name="Rosling A."/>
        </authorList>
    </citation>
    <scope>NUCLEOTIDE SEQUENCE</scope>
    <source>
        <strain evidence="1">MA461A</strain>
    </source>
</reference>